<dbReference type="AlphaFoldDB" id="A0A7M3T5E3"/>
<dbReference type="PANTHER" id="PTHR43384">
    <property type="entry name" value="SEPTUM SITE-DETERMINING PROTEIN MIND HOMOLOG, CHLOROPLASTIC-RELATED"/>
    <property type="match status" value="1"/>
</dbReference>
<dbReference type="GO" id="GO:0016887">
    <property type="term" value="F:ATP hydrolysis activity"/>
    <property type="evidence" value="ECO:0007669"/>
    <property type="project" value="TreeGrafter"/>
</dbReference>
<name>A0A7M3T5E3_9RHOB</name>
<feature type="domain" description="AAA" evidence="3">
    <location>
        <begin position="149"/>
        <end position="311"/>
    </location>
</feature>
<dbReference type="EMBL" id="CP049056">
    <property type="protein sequence ID" value="QIE57224.1"/>
    <property type="molecule type" value="Genomic_DNA"/>
</dbReference>
<dbReference type="SUPFAM" id="SSF52540">
    <property type="entry name" value="P-loop containing nucleoside triphosphate hydrolases"/>
    <property type="match status" value="1"/>
</dbReference>
<dbReference type="InterPro" id="IPR050625">
    <property type="entry name" value="ParA/MinD_ATPase"/>
</dbReference>
<dbReference type="GO" id="GO:0005524">
    <property type="term" value="F:ATP binding"/>
    <property type="evidence" value="ECO:0007669"/>
    <property type="project" value="UniProtKB-KW"/>
</dbReference>
<gene>
    <name evidence="4" type="ORF">G5B40_18315</name>
</gene>
<reference evidence="4 5" key="1">
    <citation type="submission" date="2020-02" db="EMBL/GenBank/DDBJ databases">
        <title>complete genome sequence of Rhodobacteraceae bacterium.</title>
        <authorList>
            <person name="Park J."/>
            <person name="Kim Y.-S."/>
            <person name="Kim K.-H."/>
        </authorList>
    </citation>
    <scope>NUCLEOTIDE SEQUENCE [LARGE SCALE GENOMIC DNA]</scope>
    <source>
        <strain evidence="4 5">RR4-56</strain>
    </source>
</reference>
<evidence type="ECO:0000313" key="5">
    <source>
        <dbReference type="Proteomes" id="UP000503336"/>
    </source>
</evidence>
<evidence type="ECO:0000256" key="1">
    <source>
        <dbReference type="ARBA" id="ARBA00022741"/>
    </source>
</evidence>
<protein>
    <submittedName>
        <fullName evidence="4">AAA family ATPase</fullName>
    </submittedName>
</protein>
<dbReference type="Proteomes" id="UP000503336">
    <property type="component" value="Chromosome"/>
</dbReference>
<dbReference type="InterPro" id="IPR025669">
    <property type="entry name" value="AAA_dom"/>
</dbReference>
<dbReference type="GO" id="GO:0005829">
    <property type="term" value="C:cytosol"/>
    <property type="evidence" value="ECO:0007669"/>
    <property type="project" value="TreeGrafter"/>
</dbReference>
<sequence>MLLRRNRETQADAVVSFIGGDGPAALEPQLDAAFGRNAWIAAEIRMAAAPVREIAAEGGRFLVIGVTSEAEAEIKAARELIAQAKAVGLKVILLAESLSPSAMHALMRAGADDFAPLPLPATALAESVARLRSGGSASFGGGSSRHGSVYAVYGAAGGVGATTFCVNLAWETALEVAKAGKQVALLDFNFQYGTVATYLDLPRREAIYELLSDTSTLDEEGFSQALAEYAGRMSVLTAPMDVLPLDIIGPDDVRTMLGLARANYDFIFIDLPQTLTHWSDLVLTEAETFFAVMQTDMRSAQNMLRFLRALKAEDLPVENISVVLNRAPTFTDMSGRSRARRLEQSLSVDFAARLPDGGKQITAACDQGAPLARAAKGNALRKEIRRIARGLVKSAAAAARAETGGAK</sequence>
<evidence type="ECO:0000313" key="4">
    <source>
        <dbReference type="EMBL" id="QIE57224.1"/>
    </source>
</evidence>
<dbReference type="RefSeq" id="WP_165101745.1">
    <property type="nucleotide sequence ID" value="NZ_CP049056.1"/>
</dbReference>
<dbReference type="Pfam" id="PF13614">
    <property type="entry name" value="AAA_31"/>
    <property type="match status" value="1"/>
</dbReference>
<dbReference type="GO" id="GO:0051782">
    <property type="term" value="P:negative regulation of cell division"/>
    <property type="evidence" value="ECO:0007669"/>
    <property type="project" value="TreeGrafter"/>
</dbReference>
<organism evidence="4 5">
    <name type="scientific">Pikeienuella piscinae</name>
    <dbReference type="NCBI Taxonomy" id="2748098"/>
    <lineage>
        <taxon>Bacteria</taxon>
        <taxon>Pseudomonadati</taxon>
        <taxon>Pseudomonadota</taxon>
        <taxon>Alphaproteobacteria</taxon>
        <taxon>Rhodobacterales</taxon>
        <taxon>Paracoccaceae</taxon>
        <taxon>Pikeienuella</taxon>
    </lineage>
</organism>
<evidence type="ECO:0000256" key="2">
    <source>
        <dbReference type="ARBA" id="ARBA00022840"/>
    </source>
</evidence>
<keyword evidence="5" id="KW-1185">Reference proteome</keyword>
<dbReference type="PANTHER" id="PTHR43384:SF6">
    <property type="entry name" value="SEPTUM SITE-DETERMINING PROTEIN MIND HOMOLOG, CHLOROPLASTIC"/>
    <property type="match status" value="1"/>
</dbReference>
<dbReference type="InterPro" id="IPR027417">
    <property type="entry name" value="P-loop_NTPase"/>
</dbReference>
<accession>A0A7M3T5E3</accession>
<dbReference type="GO" id="GO:0009898">
    <property type="term" value="C:cytoplasmic side of plasma membrane"/>
    <property type="evidence" value="ECO:0007669"/>
    <property type="project" value="TreeGrafter"/>
</dbReference>
<dbReference type="Gene3D" id="3.40.50.300">
    <property type="entry name" value="P-loop containing nucleotide triphosphate hydrolases"/>
    <property type="match status" value="1"/>
</dbReference>
<proteinExistence type="predicted"/>
<dbReference type="KEGG" id="hdh:G5B40_18315"/>
<keyword evidence="2" id="KW-0067">ATP-binding</keyword>
<keyword evidence="1" id="KW-0547">Nucleotide-binding</keyword>
<evidence type="ECO:0000259" key="3">
    <source>
        <dbReference type="Pfam" id="PF13614"/>
    </source>
</evidence>